<dbReference type="InterPro" id="IPR005119">
    <property type="entry name" value="LysR_subst-bd"/>
</dbReference>
<keyword evidence="7" id="KW-1185">Reference proteome</keyword>
<dbReference type="GO" id="GO:0003677">
    <property type="term" value="F:DNA binding"/>
    <property type="evidence" value="ECO:0007669"/>
    <property type="project" value="UniProtKB-KW"/>
</dbReference>
<dbReference type="EMBL" id="ATHL01000019">
    <property type="protein sequence ID" value="EQB19279.1"/>
    <property type="molecule type" value="Genomic_DNA"/>
</dbReference>
<dbReference type="SUPFAM" id="SSF53850">
    <property type="entry name" value="Periplasmic binding protein-like II"/>
    <property type="match status" value="1"/>
</dbReference>
<dbReference type="OrthoDB" id="9815174at2"/>
<gene>
    <name evidence="6" type="ORF">L284_02375</name>
</gene>
<keyword evidence="3" id="KW-0238">DNA-binding</keyword>
<dbReference type="CDD" id="cd05466">
    <property type="entry name" value="PBP2_LTTR_substrate"/>
    <property type="match status" value="1"/>
</dbReference>
<dbReference type="Gene3D" id="3.40.190.10">
    <property type="entry name" value="Periplasmic binding protein-like II"/>
    <property type="match status" value="2"/>
</dbReference>
<dbReference type="GO" id="GO:0032993">
    <property type="term" value="C:protein-DNA complex"/>
    <property type="evidence" value="ECO:0007669"/>
    <property type="project" value="TreeGrafter"/>
</dbReference>
<evidence type="ECO:0000259" key="5">
    <source>
        <dbReference type="PROSITE" id="PS50931"/>
    </source>
</evidence>
<keyword evidence="2" id="KW-0805">Transcription regulation</keyword>
<feature type="domain" description="HTH lysR-type" evidence="5">
    <location>
        <begin position="2"/>
        <end position="59"/>
    </location>
</feature>
<evidence type="ECO:0000313" key="6">
    <source>
        <dbReference type="EMBL" id="EQB19279.1"/>
    </source>
</evidence>
<accession>T0JBJ4</accession>
<dbReference type="InterPro" id="IPR036388">
    <property type="entry name" value="WH-like_DNA-bd_sf"/>
</dbReference>
<name>T0JBJ4_9SPHN</name>
<dbReference type="Pfam" id="PF03466">
    <property type="entry name" value="LysR_substrate"/>
    <property type="match status" value="1"/>
</dbReference>
<dbReference type="RefSeq" id="WP_021232451.1">
    <property type="nucleotide sequence ID" value="NZ_ATHL01000019.1"/>
</dbReference>
<dbReference type="PANTHER" id="PTHR30346">
    <property type="entry name" value="TRANSCRIPTIONAL DUAL REGULATOR HCAR-RELATED"/>
    <property type="match status" value="1"/>
</dbReference>
<sequence length="301" mass="32003">MIKRAHIRHFLAVADGGSFKQAAARLHVTQPTISTSIAELERLTGSALFVRDRRHVRLTEAGGAFLSIARDLEAGFRRADQFGRPIPEQWPGLKLGVISTVSGPMLELIARELARSFGIELVEGDDRDLRAGLGSGKLHLALTLLGQGEDAAAGDFAADLLLEEPYVLVMPGEHRFAGAGQVAPQDIAGDIMIARRACEVLQPTSRFFTDAGVRPRFALRSENEDRCMRMVAAGLGVTVAPRSLAPPGTATAEILGYGLSRRLGLVRGPAFPVEAAERLAATLEIVTASLPSLASRSGGAP</sequence>
<dbReference type="GO" id="GO:0003700">
    <property type="term" value="F:DNA-binding transcription factor activity"/>
    <property type="evidence" value="ECO:0007669"/>
    <property type="project" value="InterPro"/>
</dbReference>
<dbReference type="AlphaFoldDB" id="T0JBJ4"/>
<dbReference type="PRINTS" id="PR00039">
    <property type="entry name" value="HTHLYSR"/>
</dbReference>
<dbReference type="eggNOG" id="COG0583">
    <property type="taxonomic scope" value="Bacteria"/>
</dbReference>
<evidence type="ECO:0000256" key="1">
    <source>
        <dbReference type="ARBA" id="ARBA00009437"/>
    </source>
</evidence>
<dbReference type="PATRIC" id="fig|1096930.3.peg.463"/>
<proteinExistence type="inferred from homology"/>
<evidence type="ECO:0000313" key="7">
    <source>
        <dbReference type="Proteomes" id="UP000015527"/>
    </source>
</evidence>
<dbReference type="Gene3D" id="1.10.10.10">
    <property type="entry name" value="Winged helix-like DNA-binding domain superfamily/Winged helix DNA-binding domain"/>
    <property type="match status" value="1"/>
</dbReference>
<evidence type="ECO:0000256" key="3">
    <source>
        <dbReference type="ARBA" id="ARBA00023125"/>
    </source>
</evidence>
<comment type="caution">
    <text evidence="6">The sequence shown here is derived from an EMBL/GenBank/DDBJ whole genome shotgun (WGS) entry which is preliminary data.</text>
</comment>
<dbReference type="InterPro" id="IPR036390">
    <property type="entry name" value="WH_DNA-bd_sf"/>
</dbReference>
<reference evidence="6 7" key="1">
    <citation type="journal article" date="2013" name="Genome Announc.">
        <title>Genome Sequence of Novosphingobium lindaniclasticum LE124T, Isolated from a Hexachlorocyclohexane Dumpsite.</title>
        <authorList>
            <person name="Saxena A."/>
            <person name="Nayyar N."/>
            <person name="Sangwan N."/>
            <person name="Kumari R."/>
            <person name="Khurana J.P."/>
            <person name="Lal R."/>
        </authorList>
    </citation>
    <scope>NUCLEOTIDE SEQUENCE [LARGE SCALE GENOMIC DNA]</scope>
    <source>
        <strain evidence="6 7">LE124</strain>
    </source>
</reference>
<dbReference type="PANTHER" id="PTHR30346:SF28">
    <property type="entry name" value="HTH-TYPE TRANSCRIPTIONAL REGULATOR CYNR"/>
    <property type="match status" value="1"/>
</dbReference>
<dbReference type="InterPro" id="IPR000847">
    <property type="entry name" value="LysR_HTH_N"/>
</dbReference>
<evidence type="ECO:0000256" key="2">
    <source>
        <dbReference type="ARBA" id="ARBA00023015"/>
    </source>
</evidence>
<comment type="similarity">
    <text evidence="1">Belongs to the LysR transcriptional regulatory family.</text>
</comment>
<keyword evidence="4" id="KW-0804">Transcription</keyword>
<evidence type="ECO:0000256" key="4">
    <source>
        <dbReference type="ARBA" id="ARBA00023163"/>
    </source>
</evidence>
<dbReference type="FunFam" id="1.10.10.10:FF:000001">
    <property type="entry name" value="LysR family transcriptional regulator"/>
    <property type="match status" value="1"/>
</dbReference>
<dbReference type="Pfam" id="PF00126">
    <property type="entry name" value="HTH_1"/>
    <property type="match status" value="1"/>
</dbReference>
<protein>
    <recommendedName>
        <fullName evidence="5">HTH lysR-type domain-containing protein</fullName>
    </recommendedName>
</protein>
<organism evidence="6 7">
    <name type="scientific">Novosphingobium lindaniclasticum LE124</name>
    <dbReference type="NCBI Taxonomy" id="1096930"/>
    <lineage>
        <taxon>Bacteria</taxon>
        <taxon>Pseudomonadati</taxon>
        <taxon>Pseudomonadota</taxon>
        <taxon>Alphaproteobacteria</taxon>
        <taxon>Sphingomonadales</taxon>
        <taxon>Sphingomonadaceae</taxon>
        <taxon>Novosphingobium</taxon>
    </lineage>
</organism>
<dbReference type="PROSITE" id="PS50931">
    <property type="entry name" value="HTH_LYSR"/>
    <property type="match status" value="1"/>
</dbReference>
<dbReference type="SUPFAM" id="SSF46785">
    <property type="entry name" value="Winged helix' DNA-binding domain"/>
    <property type="match status" value="1"/>
</dbReference>
<dbReference type="Proteomes" id="UP000015527">
    <property type="component" value="Unassembled WGS sequence"/>
</dbReference>